<dbReference type="Proteomes" id="UP000229315">
    <property type="component" value="Unassembled WGS sequence"/>
</dbReference>
<dbReference type="Gene3D" id="1.10.730.10">
    <property type="entry name" value="Isoleucyl-tRNA Synthetase, Domain 1"/>
    <property type="match status" value="1"/>
</dbReference>
<dbReference type="GO" id="GO:0006420">
    <property type="term" value="P:arginyl-tRNA aminoacylation"/>
    <property type="evidence" value="ECO:0007669"/>
    <property type="project" value="UniProtKB-UniRule"/>
</dbReference>
<dbReference type="PANTHER" id="PTHR11956:SF5">
    <property type="entry name" value="ARGININE--TRNA LIGASE, CYTOPLASMIC"/>
    <property type="match status" value="1"/>
</dbReference>
<keyword evidence="7 10" id="KW-0030">Aminoacyl-tRNA synthetase</keyword>
<evidence type="ECO:0000256" key="1">
    <source>
        <dbReference type="ARBA" id="ARBA00005594"/>
    </source>
</evidence>
<dbReference type="GO" id="GO:0005737">
    <property type="term" value="C:cytoplasm"/>
    <property type="evidence" value="ECO:0007669"/>
    <property type="project" value="UniProtKB-UniRule"/>
</dbReference>
<keyword evidence="4 10" id="KW-0547">Nucleotide-binding</keyword>
<feature type="domain" description="Arginyl tRNA synthetase N-terminal" evidence="12">
    <location>
        <begin position="47"/>
        <end position="128"/>
    </location>
</feature>
<dbReference type="Pfam" id="PF05746">
    <property type="entry name" value="DALR_1"/>
    <property type="match status" value="1"/>
</dbReference>
<evidence type="ECO:0000256" key="2">
    <source>
        <dbReference type="ARBA" id="ARBA00012837"/>
    </source>
</evidence>
<evidence type="ECO:0000256" key="10">
    <source>
        <dbReference type="RuleBase" id="RU363038"/>
    </source>
</evidence>
<dbReference type="SUPFAM" id="SSF52374">
    <property type="entry name" value="Nucleotidylyl transferase"/>
    <property type="match status" value="1"/>
</dbReference>
<feature type="domain" description="DALR anticodon binding" evidence="11">
    <location>
        <begin position="481"/>
        <end position="590"/>
    </location>
</feature>
<sequence>MRLVSQSLSHLYRNPRAFAQRLALERRLIIQSGLRGVSAILLPVIQEDLIHKISSALKALGIDGVEPMIEFPGDLTHGDFATNVALAGAKVAGTTPRELAEKLVAELGEIEGVEKVNIAGPGFINFILSREYFSKKIQGVGETWGRGEKLKGKNILVEYAQPNLFKPFHIGHLLNTAVGESLSRVSQFSGATVRNISYPSDISLGVAKAIWSILKNKKEDDLTIDAMGEAYVDGTKQYEESEEAKKEINAIHTALHTAEDGDAWRVYQKGRALNVEYFNHITARLGSSFDHMFFESESGVIGKEIVMRHTPEVFQESEGAIIFKGEDYGLHTRVFLTSQGLPVYEAKDIGLLSLKFEKYNPDLSIVVTDVEQKQYFEVVKKAASLINKTWGDNSLYWQHGRLRFAGGKVSSRYGNVPLAEDLLEKVISIVSEKAKEEDPAVSEKVALASLKYAFLRGGSGKNIVFDFEKSVAVEGDSGPYLQYSYVRARGVLDKVKNANDGSFNVPKEVSNVERLLTRFPSVVARSADEYEPHYITTYLTELASAFNSWYAQEKVIGSKYEAYYLQVVRAFAHTMKNGLWLLGIEAPEKM</sequence>
<dbReference type="InterPro" id="IPR005148">
    <property type="entry name" value="Arg-tRNA-synth_N"/>
</dbReference>
<dbReference type="Pfam" id="PF03485">
    <property type="entry name" value="Arg_tRNA_synt_N"/>
    <property type="match status" value="1"/>
</dbReference>
<name>A0A2H0UF27_9BACT</name>
<dbReference type="Pfam" id="PF00750">
    <property type="entry name" value="tRNA-synt_1d"/>
    <property type="match status" value="1"/>
</dbReference>
<dbReference type="Gene3D" id="3.30.1360.70">
    <property type="entry name" value="Arginyl tRNA synthetase N-terminal domain"/>
    <property type="match status" value="1"/>
</dbReference>
<reference evidence="14" key="1">
    <citation type="submission" date="2017-09" db="EMBL/GenBank/DDBJ databases">
        <title>Depth-based differentiation of microbial function through sediment-hosted aquifers and enrichment of novel symbionts in the deep terrestrial subsurface.</title>
        <authorList>
            <person name="Probst A.J."/>
            <person name="Ladd B."/>
            <person name="Jarett J.K."/>
            <person name="Geller-Mcgrath D.E."/>
            <person name="Sieber C.M.K."/>
            <person name="Emerson J.B."/>
            <person name="Anantharaman K."/>
            <person name="Thomas B.C."/>
            <person name="Malmstrom R."/>
            <person name="Stieglmeier M."/>
            <person name="Klingl A."/>
            <person name="Woyke T."/>
            <person name="Ryan C.M."/>
            <person name="Banfield J.F."/>
        </authorList>
    </citation>
    <scope>NUCLEOTIDE SEQUENCE [LARGE SCALE GENOMIC DNA]</scope>
</reference>
<dbReference type="Gene3D" id="3.40.50.620">
    <property type="entry name" value="HUPs"/>
    <property type="match status" value="1"/>
</dbReference>
<dbReference type="SMART" id="SM01016">
    <property type="entry name" value="Arg_tRNA_synt_N"/>
    <property type="match status" value="1"/>
</dbReference>
<dbReference type="InterPro" id="IPR014729">
    <property type="entry name" value="Rossmann-like_a/b/a_fold"/>
</dbReference>
<dbReference type="EMBL" id="PFBH01000017">
    <property type="protein sequence ID" value="PIR85023.1"/>
    <property type="molecule type" value="Genomic_DNA"/>
</dbReference>
<keyword evidence="6 10" id="KW-0648">Protein biosynthesis</keyword>
<dbReference type="SUPFAM" id="SSF55190">
    <property type="entry name" value="Arginyl-tRNA synthetase (ArgRS), N-terminal 'additional' domain"/>
    <property type="match status" value="1"/>
</dbReference>
<dbReference type="NCBIfam" id="TIGR00456">
    <property type="entry name" value="argS"/>
    <property type="match status" value="1"/>
</dbReference>
<evidence type="ECO:0000313" key="13">
    <source>
        <dbReference type="EMBL" id="PIR85023.1"/>
    </source>
</evidence>
<organism evidence="13 14">
    <name type="scientific">Candidatus Kaiserbacteria bacterium CG10_big_fil_rev_8_21_14_0_10_45_20</name>
    <dbReference type="NCBI Taxonomy" id="1974607"/>
    <lineage>
        <taxon>Bacteria</taxon>
        <taxon>Candidatus Kaiseribacteriota</taxon>
    </lineage>
</organism>
<evidence type="ECO:0000256" key="9">
    <source>
        <dbReference type="NCBIfam" id="TIGR00456"/>
    </source>
</evidence>
<comment type="caution">
    <text evidence="13">The sequence shown here is derived from an EMBL/GenBank/DDBJ whole genome shotgun (WGS) entry which is preliminary data.</text>
</comment>
<dbReference type="PRINTS" id="PR01038">
    <property type="entry name" value="TRNASYNTHARG"/>
</dbReference>
<dbReference type="InterPro" id="IPR036695">
    <property type="entry name" value="Arg-tRNA-synth_N_sf"/>
</dbReference>
<dbReference type="SMART" id="SM00836">
    <property type="entry name" value="DALR_1"/>
    <property type="match status" value="1"/>
</dbReference>
<evidence type="ECO:0000259" key="11">
    <source>
        <dbReference type="SMART" id="SM00836"/>
    </source>
</evidence>
<evidence type="ECO:0000256" key="5">
    <source>
        <dbReference type="ARBA" id="ARBA00022840"/>
    </source>
</evidence>
<keyword evidence="3 10" id="KW-0436">Ligase</keyword>
<dbReference type="GO" id="GO:0004814">
    <property type="term" value="F:arginine-tRNA ligase activity"/>
    <property type="evidence" value="ECO:0007669"/>
    <property type="project" value="UniProtKB-UniRule"/>
</dbReference>
<evidence type="ECO:0000259" key="12">
    <source>
        <dbReference type="SMART" id="SM01016"/>
    </source>
</evidence>
<evidence type="ECO:0000313" key="14">
    <source>
        <dbReference type="Proteomes" id="UP000229315"/>
    </source>
</evidence>
<dbReference type="InterPro" id="IPR009080">
    <property type="entry name" value="tRNAsynth_Ia_anticodon-bd"/>
</dbReference>
<evidence type="ECO:0000256" key="6">
    <source>
        <dbReference type="ARBA" id="ARBA00022917"/>
    </source>
</evidence>
<dbReference type="InterPro" id="IPR035684">
    <property type="entry name" value="ArgRS_core"/>
</dbReference>
<dbReference type="InterPro" id="IPR001278">
    <property type="entry name" value="Arg-tRNA-ligase"/>
</dbReference>
<gene>
    <name evidence="13" type="primary">argS</name>
    <name evidence="13" type="ORF">COU15_02955</name>
</gene>
<protein>
    <recommendedName>
        <fullName evidence="2 9">Arginine--tRNA ligase</fullName>
        <ecNumber evidence="2 9">6.1.1.19</ecNumber>
    </recommendedName>
</protein>
<evidence type="ECO:0000256" key="7">
    <source>
        <dbReference type="ARBA" id="ARBA00023146"/>
    </source>
</evidence>
<dbReference type="SUPFAM" id="SSF47323">
    <property type="entry name" value="Anticodon-binding domain of a subclass of class I aminoacyl-tRNA synthetases"/>
    <property type="match status" value="1"/>
</dbReference>
<comment type="catalytic activity">
    <reaction evidence="8">
        <text>tRNA(Arg) + L-arginine + ATP = L-arginyl-tRNA(Arg) + AMP + diphosphate</text>
        <dbReference type="Rhea" id="RHEA:20301"/>
        <dbReference type="Rhea" id="RHEA-COMP:9658"/>
        <dbReference type="Rhea" id="RHEA-COMP:9673"/>
        <dbReference type="ChEBI" id="CHEBI:30616"/>
        <dbReference type="ChEBI" id="CHEBI:32682"/>
        <dbReference type="ChEBI" id="CHEBI:33019"/>
        <dbReference type="ChEBI" id="CHEBI:78442"/>
        <dbReference type="ChEBI" id="CHEBI:78513"/>
        <dbReference type="ChEBI" id="CHEBI:456215"/>
        <dbReference type="EC" id="6.1.1.19"/>
    </reaction>
</comment>
<evidence type="ECO:0000256" key="8">
    <source>
        <dbReference type="ARBA" id="ARBA00049339"/>
    </source>
</evidence>
<evidence type="ECO:0000256" key="4">
    <source>
        <dbReference type="ARBA" id="ARBA00022741"/>
    </source>
</evidence>
<dbReference type="InterPro" id="IPR008909">
    <property type="entry name" value="DALR_anticod-bd"/>
</dbReference>
<dbReference type="GO" id="GO:0005524">
    <property type="term" value="F:ATP binding"/>
    <property type="evidence" value="ECO:0007669"/>
    <property type="project" value="UniProtKB-KW"/>
</dbReference>
<dbReference type="PANTHER" id="PTHR11956">
    <property type="entry name" value="ARGINYL-TRNA SYNTHETASE"/>
    <property type="match status" value="1"/>
</dbReference>
<evidence type="ECO:0000256" key="3">
    <source>
        <dbReference type="ARBA" id="ARBA00022598"/>
    </source>
</evidence>
<dbReference type="AlphaFoldDB" id="A0A2H0UF27"/>
<accession>A0A2H0UF27</accession>
<proteinExistence type="inferred from homology"/>
<keyword evidence="5 10" id="KW-0067">ATP-binding</keyword>
<comment type="similarity">
    <text evidence="1 10">Belongs to the class-I aminoacyl-tRNA synthetase family.</text>
</comment>
<dbReference type="EC" id="6.1.1.19" evidence="2 9"/>